<evidence type="ECO:0000256" key="2">
    <source>
        <dbReference type="ARBA" id="ARBA00006918"/>
    </source>
</evidence>
<dbReference type="GO" id="GO:0006338">
    <property type="term" value="P:chromatin remodeling"/>
    <property type="evidence" value="ECO:0007669"/>
    <property type="project" value="InterPro"/>
</dbReference>
<feature type="compositionally biased region" description="Acidic residues" evidence="8">
    <location>
        <begin position="621"/>
        <end position="670"/>
    </location>
</feature>
<feature type="compositionally biased region" description="Pro residues" evidence="8">
    <location>
        <begin position="16"/>
        <end position="26"/>
    </location>
</feature>
<dbReference type="InterPro" id="IPR027109">
    <property type="entry name" value="Swc4/Dmap1"/>
</dbReference>
<dbReference type="Pfam" id="PF16282">
    <property type="entry name" value="SANT_DAMP1_like"/>
    <property type="match status" value="1"/>
</dbReference>
<dbReference type="GO" id="GO:0000812">
    <property type="term" value="C:Swr1 complex"/>
    <property type="evidence" value="ECO:0007669"/>
    <property type="project" value="TreeGrafter"/>
</dbReference>
<protein>
    <recommendedName>
        <fullName evidence="3">SWR1-complex protein 4</fullName>
    </recommendedName>
</protein>
<name>A0AA43TUQ5_9LECA</name>
<keyword evidence="5" id="KW-0805">Transcription regulation</keyword>
<dbReference type="GO" id="GO:0035267">
    <property type="term" value="C:NuA4 histone acetyltransferase complex"/>
    <property type="evidence" value="ECO:0007669"/>
    <property type="project" value="InterPro"/>
</dbReference>
<keyword evidence="4" id="KW-0156">Chromatin regulator</keyword>
<evidence type="ECO:0000313" key="11">
    <source>
        <dbReference type="Proteomes" id="UP001161017"/>
    </source>
</evidence>
<evidence type="ECO:0000256" key="5">
    <source>
        <dbReference type="ARBA" id="ARBA00023015"/>
    </source>
</evidence>
<dbReference type="EMBL" id="JAPUFD010000005">
    <property type="protein sequence ID" value="MDI1487335.1"/>
    <property type="molecule type" value="Genomic_DNA"/>
</dbReference>
<dbReference type="AlphaFoldDB" id="A0AA43TUQ5"/>
<keyword evidence="6" id="KW-0804">Transcription</keyword>
<evidence type="ECO:0000313" key="10">
    <source>
        <dbReference type="EMBL" id="MDI1487335.1"/>
    </source>
</evidence>
<feature type="region of interest" description="Disordered" evidence="8">
    <location>
        <begin position="1"/>
        <end position="32"/>
    </location>
</feature>
<feature type="compositionally biased region" description="Acidic residues" evidence="8">
    <location>
        <begin position="685"/>
        <end position="710"/>
    </location>
</feature>
<proteinExistence type="inferred from homology"/>
<dbReference type="PANTHER" id="PTHR12855:SF10">
    <property type="entry name" value="DNA METHYLTRANSFERASE 1-ASSOCIATED PROTEIN 1"/>
    <property type="match status" value="1"/>
</dbReference>
<reference evidence="10" key="1">
    <citation type="journal article" date="2023" name="Genome Biol. Evol.">
        <title>First Whole Genome Sequence and Flow Cytometry Genome Size Data for the Lichen-Forming Fungus Ramalina farinacea (Ascomycota).</title>
        <authorList>
            <person name="Llewellyn T."/>
            <person name="Mian S."/>
            <person name="Hill R."/>
            <person name="Leitch I.J."/>
            <person name="Gaya E."/>
        </authorList>
    </citation>
    <scope>NUCLEOTIDE SEQUENCE</scope>
    <source>
        <strain evidence="10">LIQ254RAFAR</strain>
    </source>
</reference>
<feature type="region of interest" description="Disordered" evidence="8">
    <location>
        <begin position="97"/>
        <end position="119"/>
    </location>
</feature>
<evidence type="ECO:0000256" key="7">
    <source>
        <dbReference type="ARBA" id="ARBA00023242"/>
    </source>
</evidence>
<sequence length="740" mass="82608">MMGSDARDMMGLPSAVPTPKPTLPKAPKPKMKGGMAREVLDLNFEGAPPISIVAPKFKEKPKIPFKPRRWEQTPFMNSARKDGLVLRHWKREGDAAPNVAGLPVTPADSNAASEMDTDDRPAANIEDSRAAKWNVRIDRPRYSAEEYDTHLKNADWSKEETDYLVDLAIEFDLRWVVIIDRYDFRPQPKSEPSEDAMAIDTPTPHPKPRTMEDLKSRYYAVAAKCMALRTPLSSMNPTEFEEHEKMTKFDPRKETVRKQYVEKLFLRTPEEAHEEELLLKELSRIVLNQEKLYEDRRALYDRLEAPRAINPAAAHASTTVYQSSQGLQQLMQTMMQSQRLRDAEKREKRRSALGVDTETANSHSSSAADLRTGGGGGGGGGRSSMGSASAGGGGGHEKRQPHPTPQHRHFNQAERVRFGISYPQERLTSGVQFRHERVVKASQAKSAVQTTRINDALAELGIPSRLLMPTNRVVTEYERLVEGVKQLVEIRKMREKVDGEIKIWEAQRRLANGDGADEVDDQTAGESAATNAQSEQAKDEGASKEAEPKEGENGEDASKVENKEDDDEEEADEAARTKAEEKVEDEDETEHLENSRLEVEEDVKDEDEDGDGEGSNASQAVEEEDEDEEDDDDEEEEGEGEAEAEAEGEDEEQSDDEDDDDEGENEDERAEVEKDGNAVNSSENQVDDNNEDGENEDPEAEANEANEPDDGSSTRARSMRKRSASVISAVSNKSTKRQKK</sequence>
<feature type="compositionally biased region" description="Acidic residues" evidence="8">
    <location>
        <begin position="563"/>
        <end position="572"/>
    </location>
</feature>
<accession>A0AA43TUQ5</accession>
<comment type="similarity">
    <text evidence="2">Belongs to the SWC4 family.</text>
</comment>
<organism evidence="10 11">
    <name type="scientific">Ramalina farinacea</name>
    <dbReference type="NCBI Taxonomy" id="258253"/>
    <lineage>
        <taxon>Eukaryota</taxon>
        <taxon>Fungi</taxon>
        <taxon>Dikarya</taxon>
        <taxon>Ascomycota</taxon>
        <taxon>Pezizomycotina</taxon>
        <taxon>Lecanoromycetes</taxon>
        <taxon>OSLEUM clade</taxon>
        <taxon>Lecanoromycetidae</taxon>
        <taxon>Lecanorales</taxon>
        <taxon>Lecanorineae</taxon>
        <taxon>Ramalinaceae</taxon>
        <taxon>Ramalina</taxon>
    </lineage>
</organism>
<feature type="domain" description="DAMP1 SANT/Myb-like" evidence="9">
    <location>
        <begin position="131"/>
        <end position="225"/>
    </location>
</feature>
<feature type="compositionally biased region" description="Polar residues" evidence="8">
    <location>
        <begin position="524"/>
        <end position="535"/>
    </location>
</feature>
<feature type="region of interest" description="Disordered" evidence="8">
    <location>
        <begin position="334"/>
        <end position="409"/>
    </location>
</feature>
<evidence type="ECO:0000256" key="4">
    <source>
        <dbReference type="ARBA" id="ARBA00022853"/>
    </source>
</evidence>
<feature type="compositionally biased region" description="Acidic residues" evidence="8">
    <location>
        <begin position="599"/>
        <end position="612"/>
    </location>
</feature>
<dbReference type="InterPro" id="IPR032563">
    <property type="entry name" value="DAMP1_SANT-like"/>
</dbReference>
<dbReference type="GO" id="GO:0000122">
    <property type="term" value="P:negative regulation of transcription by RNA polymerase II"/>
    <property type="evidence" value="ECO:0007669"/>
    <property type="project" value="TreeGrafter"/>
</dbReference>
<evidence type="ECO:0000256" key="1">
    <source>
        <dbReference type="ARBA" id="ARBA00004123"/>
    </source>
</evidence>
<evidence type="ECO:0000259" key="9">
    <source>
        <dbReference type="Pfam" id="PF16282"/>
    </source>
</evidence>
<comment type="subcellular location">
    <subcellularLocation>
        <location evidence="1">Nucleus</location>
    </subcellularLocation>
</comment>
<feature type="region of interest" description="Disordered" evidence="8">
    <location>
        <begin position="513"/>
        <end position="740"/>
    </location>
</feature>
<keyword evidence="7" id="KW-0539">Nucleus</keyword>
<dbReference type="PANTHER" id="PTHR12855">
    <property type="entry name" value="DNA METHYLTRANSFERASE 1-ASSOCIATED PROTEIN 1 FAMILY MEMBER"/>
    <property type="match status" value="1"/>
</dbReference>
<feature type="compositionally biased region" description="Basic and acidic residues" evidence="8">
    <location>
        <begin position="536"/>
        <end position="562"/>
    </location>
</feature>
<dbReference type="Gene3D" id="1.10.10.60">
    <property type="entry name" value="Homeodomain-like"/>
    <property type="match status" value="1"/>
</dbReference>
<dbReference type="Proteomes" id="UP001161017">
    <property type="component" value="Unassembled WGS sequence"/>
</dbReference>
<evidence type="ECO:0000256" key="3">
    <source>
        <dbReference type="ARBA" id="ARBA00019132"/>
    </source>
</evidence>
<dbReference type="GO" id="GO:0006281">
    <property type="term" value="P:DNA repair"/>
    <property type="evidence" value="ECO:0007669"/>
    <property type="project" value="InterPro"/>
</dbReference>
<feature type="compositionally biased region" description="Polar residues" evidence="8">
    <location>
        <begin position="358"/>
        <end position="367"/>
    </location>
</feature>
<evidence type="ECO:0000256" key="8">
    <source>
        <dbReference type="SAM" id="MobiDB-lite"/>
    </source>
</evidence>
<gene>
    <name evidence="10" type="primary">SWC4</name>
    <name evidence="10" type="ORF">OHK93_006604</name>
</gene>
<keyword evidence="11" id="KW-1185">Reference proteome</keyword>
<comment type="caution">
    <text evidence="10">The sequence shown here is derived from an EMBL/GenBank/DDBJ whole genome shotgun (WGS) entry which is preliminary data.</text>
</comment>
<feature type="region of interest" description="Disordered" evidence="8">
    <location>
        <begin position="187"/>
        <end position="211"/>
    </location>
</feature>
<dbReference type="GO" id="GO:0003714">
    <property type="term" value="F:transcription corepressor activity"/>
    <property type="evidence" value="ECO:0007669"/>
    <property type="project" value="TreeGrafter"/>
</dbReference>
<feature type="compositionally biased region" description="Gly residues" evidence="8">
    <location>
        <begin position="372"/>
        <end position="394"/>
    </location>
</feature>
<evidence type="ECO:0000256" key="6">
    <source>
        <dbReference type="ARBA" id="ARBA00023163"/>
    </source>
</evidence>